<dbReference type="GO" id="GO:0050660">
    <property type="term" value="F:flavin adenine dinucleotide binding"/>
    <property type="evidence" value="ECO:0007669"/>
    <property type="project" value="InterPro"/>
</dbReference>
<dbReference type="Gene3D" id="3.30.9.10">
    <property type="entry name" value="D-Amino Acid Oxidase, subunit A, domain 2"/>
    <property type="match status" value="1"/>
</dbReference>
<keyword evidence="3" id="KW-0285">Flavoprotein</keyword>
<dbReference type="InterPro" id="IPR045170">
    <property type="entry name" value="MTOX"/>
</dbReference>
<evidence type="ECO:0000256" key="5">
    <source>
        <dbReference type="ARBA" id="ARBA00023002"/>
    </source>
</evidence>
<dbReference type="GeneID" id="27363614"/>
<dbReference type="GO" id="GO:0004657">
    <property type="term" value="F:proline dehydrogenase activity"/>
    <property type="evidence" value="ECO:0007669"/>
    <property type="project" value="TreeGrafter"/>
</dbReference>
<dbReference type="VEuPathDB" id="FungiDB:PV06_11540"/>
<dbReference type="InterPro" id="IPR006076">
    <property type="entry name" value="FAD-dep_OxRdtase"/>
</dbReference>
<dbReference type="OrthoDB" id="2219495at2759"/>
<dbReference type="HOGENOM" id="CLU_007884_0_1_1"/>
<evidence type="ECO:0000313" key="7">
    <source>
        <dbReference type="EMBL" id="KIW36176.1"/>
    </source>
</evidence>
<dbReference type="STRING" id="215243.A0A0D2A774"/>
<dbReference type="Pfam" id="PF01266">
    <property type="entry name" value="DAO"/>
    <property type="match status" value="1"/>
</dbReference>
<dbReference type="Proteomes" id="UP000053342">
    <property type="component" value="Unassembled WGS sequence"/>
</dbReference>
<accession>A0A0D2A774</accession>
<name>A0A0D2A774_9EURO</name>
<dbReference type="InterPro" id="IPR036188">
    <property type="entry name" value="FAD/NAD-bd_sf"/>
</dbReference>
<dbReference type="SUPFAM" id="SSF51905">
    <property type="entry name" value="FAD/NAD(P)-binding domain"/>
    <property type="match status" value="1"/>
</dbReference>
<comment type="similarity">
    <text evidence="2">Belongs to the MSOX/MTOX family.</text>
</comment>
<evidence type="ECO:0000256" key="4">
    <source>
        <dbReference type="ARBA" id="ARBA00022827"/>
    </source>
</evidence>
<dbReference type="GO" id="GO:0050031">
    <property type="term" value="F:L-pipecolate oxidase activity"/>
    <property type="evidence" value="ECO:0007669"/>
    <property type="project" value="TreeGrafter"/>
</dbReference>
<gene>
    <name evidence="7" type="ORF">PV06_11540</name>
</gene>
<keyword evidence="8" id="KW-1185">Reference proteome</keyword>
<keyword evidence="4" id="KW-0274">FAD</keyword>
<protein>
    <recommendedName>
        <fullName evidence="6">FAD dependent oxidoreductase domain-containing protein</fullName>
    </recommendedName>
</protein>
<keyword evidence="5" id="KW-0560">Oxidoreductase</keyword>
<dbReference type="Gene3D" id="3.50.50.60">
    <property type="entry name" value="FAD/NAD(P)-binding domain"/>
    <property type="match status" value="1"/>
</dbReference>
<dbReference type="EMBL" id="KN847370">
    <property type="protein sequence ID" value="KIW36176.1"/>
    <property type="molecule type" value="Genomic_DNA"/>
</dbReference>
<dbReference type="GO" id="GO:0008115">
    <property type="term" value="F:sarcosine oxidase activity"/>
    <property type="evidence" value="ECO:0007669"/>
    <property type="project" value="TreeGrafter"/>
</dbReference>
<evidence type="ECO:0000313" key="8">
    <source>
        <dbReference type="Proteomes" id="UP000053342"/>
    </source>
</evidence>
<organism evidence="7 8">
    <name type="scientific">Exophiala oligosperma</name>
    <dbReference type="NCBI Taxonomy" id="215243"/>
    <lineage>
        <taxon>Eukaryota</taxon>
        <taxon>Fungi</taxon>
        <taxon>Dikarya</taxon>
        <taxon>Ascomycota</taxon>
        <taxon>Pezizomycotina</taxon>
        <taxon>Eurotiomycetes</taxon>
        <taxon>Chaetothyriomycetidae</taxon>
        <taxon>Chaetothyriales</taxon>
        <taxon>Herpotrichiellaceae</taxon>
        <taxon>Exophiala</taxon>
    </lineage>
</organism>
<evidence type="ECO:0000259" key="6">
    <source>
        <dbReference type="Pfam" id="PF01266"/>
    </source>
</evidence>
<reference evidence="7 8" key="1">
    <citation type="submission" date="2015-01" db="EMBL/GenBank/DDBJ databases">
        <title>The Genome Sequence of Exophiala oligosperma CBS72588.</title>
        <authorList>
            <consortium name="The Broad Institute Genomics Platform"/>
            <person name="Cuomo C."/>
            <person name="de Hoog S."/>
            <person name="Gorbushina A."/>
            <person name="Stielow B."/>
            <person name="Teixiera M."/>
            <person name="Abouelleil A."/>
            <person name="Chapman S.B."/>
            <person name="Priest M."/>
            <person name="Young S.K."/>
            <person name="Wortman J."/>
            <person name="Nusbaum C."/>
            <person name="Birren B."/>
        </authorList>
    </citation>
    <scope>NUCLEOTIDE SEQUENCE [LARGE SCALE GENOMIC DNA]</scope>
    <source>
        <strain evidence="7 8">CBS 72588</strain>
    </source>
</reference>
<dbReference type="PANTHER" id="PTHR10961">
    <property type="entry name" value="PEROXISOMAL SARCOSINE OXIDASE"/>
    <property type="match status" value="1"/>
</dbReference>
<comment type="cofactor">
    <cofactor evidence="1">
        <name>FAD</name>
        <dbReference type="ChEBI" id="CHEBI:57692"/>
    </cofactor>
</comment>
<sequence length="440" mass="49147">MALPFLLERCNNNNVPKKVIVVGAGCAGLAMARALHKRSAECEIVIIDPILSGIRLDFARTTQIMSTSTASYDAGRIIRNDYIHNIYRIIASAAMNRWQTLEPWSHAYHRSGLLLASDTTDNGPLMETFARSRDEVSSNGEPFEVEELYSKQDVKRALGTSGDVGGWGYLRHNAGWVHSGDIMRTVLEDLIQSDNICLKSEKVISLQRKAEEDTILGVVLESGEYCAADLVVLATGPWTAGLIDTRGRTVASGETVAYVQLRPEEQHILREMPCFVNFDQKICFTPPTKLVLRVALHRDDSINAVTFDHPWIGGTTISIPPTFENRLDSPLRGTQEQKLRQALRIIFPALSEAENIHFRQCWYEDTFTGDFIVCSHPDFKQLFLLHGLGEHGFKFLNVIGDYAVGILLGEVDTSLAQLWGWPKGRTECQLYSSHGQGGWR</sequence>
<dbReference type="PANTHER" id="PTHR10961:SF46">
    <property type="entry name" value="PEROXISOMAL SARCOSINE OXIDASE"/>
    <property type="match status" value="1"/>
</dbReference>
<evidence type="ECO:0000256" key="3">
    <source>
        <dbReference type="ARBA" id="ARBA00022630"/>
    </source>
</evidence>
<evidence type="ECO:0000256" key="2">
    <source>
        <dbReference type="ARBA" id="ARBA00010989"/>
    </source>
</evidence>
<dbReference type="AlphaFoldDB" id="A0A0D2A774"/>
<dbReference type="RefSeq" id="XP_016256392.1">
    <property type="nucleotide sequence ID" value="XM_016413232.1"/>
</dbReference>
<feature type="domain" description="FAD dependent oxidoreductase" evidence="6">
    <location>
        <begin position="18"/>
        <end position="403"/>
    </location>
</feature>
<proteinExistence type="inferred from homology"/>
<evidence type="ECO:0000256" key="1">
    <source>
        <dbReference type="ARBA" id="ARBA00001974"/>
    </source>
</evidence>